<sequence length="187" mass="21608">MRKLNKFISNSTPILGIVMLLIVLGCSVETESVDKNINTLETVLNETFTVPNEELREILEDPNNYTSIGEHEKPALSNNLSLYLEKKYKLHFTEEMYDKYIGTYALSYVTISFEKGEMKMKEVNAEQKENMQNIYDYTAIIDYKRRANTEVKKYEVKGQANFSENGKIAEFIIRTDNNLSMDIISSN</sequence>
<evidence type="ECO:0000313" key="1">
    <source>
        <dbReference type="EMBL" id="MBR8669303.1"/>
    </source>
</evidence>
<dbReference type="RefSeq" id="WP_212118141.1">
    <property type="nucleotide sequence ID" value="NZ_JAGTPX020000012.1"/>
</dbReference>
<reference evidence="1" key="1">
    <citation type="submission" date="2021-04" db="EMBL/GenBank/DDBJ databases">
        <title>Genomic analysis of electroactive and textile dye degrading Bacillus circulans strain: DC10 isolated from constructed wetland-microbial fuel cells treating textile dye wastewaters.</title>
        <authorList>
            <person name="Patel D.U."/>
            <person name="Desai C.R."/>
        </authorList>
    </citation>
    <scope>NUCLEOTIDE SEQUENCE</scope>
    <source>
        <strain evidence="1">DC10</strain>
    </source>
</reference>
<dbReference type="PROSITE" id="PS51257">
    <property type="entry name" value="PROKAR_LIPOPROTEIN"/>
    <property type="match status" value="1"/>
</dbReference>
<evidence type="ECO:0008006" key="2">
    <source>
        <dbReference type="Google" id="ProtNLM"/>
    </source>
</evidence>
<gene>
    <name evidence="1" type="ORF">KD144_07090</name>
</gene>
<name>A0A941GD69_NIACI</name>
<protein>
    <recommendedName>
        <fullName evidence="2">Lipoprotein</fullName>
    </recommendedName>
</protein>
<comment type="caution">
    <text evidence="1">The sequence shown here is derived from an EMBL/GenBank/DDBJ whole genome shotgun (WGS) entry which is preliminary data.</text>
</comment>
<organism evidence="1">
    <name type="scientific">Niallia circulans</name>
    <name type="common">Bacillus circulans</name>
    <dbReference type="NCBI Taxonomy" id="1397"/>
    <lineage>
        <taxon>Bacteria</taxon>
        <taxon>Bacillati</taxon>
        <taxon>Bacillota</taxon>
        <taxon>Bacilli</taxon>
        <taxon>Bacillales</taxon>
        <taxon>Bacillaceae</taxon>
        <taxon>Niallia</taxon>
    </lineage>
</organism>
<accession>A0A941GD69</accession>
<dbReference type="EMBL" id="JAGTPX010000005">
    <property type="protein sequence ID" value="MBR8669303.1"/>
    <property type="molecule type" value="Genomic_DNA"/>
</dbReference>
<proteinExistence type="predicted"/>
<dbReference type="AlphaFoldDB" id="A0A941GD69"/>